<evidence type="ECO:0000313" key="4">
    <source>
        <dbReference type="WBParaSite" id="OFLC_0000393201-mRNA-1"/>
    </source>
</evidence>
<dbReference type="WBParaSite" id="OFLC_0000393201-mRNA-1">
    <property type="protein sequence ID" value="OFLC_0000393201-mRNA-1"/>
    <property type="gene ID" value="OFLC_0000393201"/>
</dbReference>
<dbReference type="AlphaFoldDB" id="A0A183H8X1"/>
<keyword evidence="1" id="KW-1133">Transmembrane helix</keyword>
<evidence type="ECO:0000256" key="1">
    <source>
        <dbReference type="SAM" id="Phobius"/>
    </source>
</evidence>
<evidence type="ECO:0000313" key="3">
    <source>
        <dbReference type="Proteomes" id="UP000267606"/>
    </source>
</evidence>
<dbReference type="Proteomes" id="UP000267606">
    <property type="component" value="Unassembled WGS sequence"/>
</dbReference>
<sequence length="146" mass="17074">MGKLLLNYIWHLLRCISKVLAQRLFPSVIFYLSSLFSFFFLHLSIVIIYTSDLLSWEFENALYWDEAMFSSMLSGAVDDTKRSLYSALLFLYIVCCFLASNFKVYIYFKACTFLILIICYFLFIIVIVCPLCFAAVYFIGLDSKIR</sequence>
<feature type="transmembrane region" description="Helical" evidence="1">
    <location>
        <begin position="114"/>
        <end position="140"/>
    </location>
</feature>
<keyword evidence="3" id="KW-1185">Reference proteome</keyword>
<reference evidence="2 3" key="2">
    <citation type="submission" date="2018-11" db="EMBL/GenBank/DDBJ databases">
        <authorList>
            <consortium name="Pathogen Informatics"/>
        </authorList>
    </citation>
    <scope>NUCLEOTIDE SEQUENCE [LARGE SCALE GENOMIC DNA]</scope>
</reference>
<feature type="transmembrane region" description="Helical" evidence="1">
    <location>
        <begin position="28"/>
        <end position="49"/>
    </location>
</feature>
<accession>A0A183H8X1</accession>
<keyword evidence="1" id="KW-0812">Transmembrane</keyword>
<organism evidence="4">
    <name type="scientific">Onchocerca flexuosa</name>
    <dbReference type="NCBI Taxonomy" id="387005"/>
    <lineage>
        <taxon>Eukaryota</taxon>
        <taxon>Metazoa</taxon>
        <taxon>Ecdysozoa</taxon>
        <taxon>Nematoda</taxon>
        <taxon>Chromadorea</taxon>
        <taxon>Rhabditida</taxon>
        <taxon>Spirurina</taxon>
        <taxon>Spiruromorpha</taxon>
        <taxon>Filarioidea</taxon>
        <taxon>Onchocercidae</taxon>
        <taxon>Onchocerca</taxon>
    </lineage>
</organism>
<evidence type="ECO:0000313" key="2">
    <source>
        <dbReference type="EMBL" id="VDO38281.1"/>
    </source>
</evidence>
<dbReference type="EMBL" id="UZAJ01002805">
    <property type="protein sequence ID" value="VDO38281.1"/>
    <property type="molecule type" value="Genomic_DNA"/>
</dbReference>
<keyword evidence="1" id="KW-0472">Membrane</keyword>
<proteinExistence type="predicted"/>
<name>A0A183H8X1_9BILA</name>
<feature type="transmembrane region" description="Helical" evidence="1">
    <location>
        <begin position="89"/>
        <end position="108"/>
    </location>
</feature>
<gene>
    <name evidence="2" type="ORF">OFLC_LOCUS3933</name>
</gene>
<reference evidence="4" key="1">
    <citation type="submission" date="2016-06" db="UniProtKB">
        <authorList>
            <consortium name="WormBaseParasite"/>
        </authorList>
    </citation>
    <scope>IDENTIFICATION</scope>
</reference>
<protein>
    <submittedName>
        <fullName evidence="2 4">Uncharacterized protein</fullName>
    </submittedName>
</protein>